<accession>A0A8J5F8W0</accession>
<dbReference type="Proteomes" id="UP000734854">
    <property type="component" value="Unassembled WGS sequence"/>
</dbReference>
<organism evidence="2 3">
    <name type="scientific">Zingiber officinale</name>
    <name type="common">Ginger</name>
    <name type="synonym">Amomum zingiber</name>
    <dbReference type="NCBI Taxonomy" id="94328"/>
    <lineage>
        <taxon>Eukaryota</taxon>
        <taxon>Viridiplantae</taxon>
        <taxon>Streptophyta</taxon>
        <taxon>Embryophyta</taxon>
        <taxon>Tracheophyta</taxon>
        <taxon>Spermatophyta</taxon>
        <taxon>Magnoliopsida</taxon>
        <taxon>Liliopsida</taxon>
        <taxon>Zingiberales</taxon>
        <taxon>Zingiberaceae</taxon>
        <taxon>Zingiber</taxon>
    </lineage>
</organism>
<evidence type="ECO:0000256" key="1">
    <source>
        <dbReference type="SAM" id="Phobius"/>
    </source>
</evidence>
<comment type="caution">
    <text evidence="2">The sequence shown here is derived from an EMBL/GenBank/DDBJ whole genome shotgun (WGS) entry which is preliminary data.</text>
</comment>
<name>A0A8J5F8W0_ZINOF</name>
<keyword evidence="1" id="KW-1133">Transmembrane helix</keyword>
<reference evidence="2 3" key="1">
    <citation type="submission" date="2020-08" db="EMBL/GenBank/DDBJ databases">
        <title>Plant Genome Project.</title>
        <authorList>
            <person name="Zhang R.-G."/>
        </authorList>
    </citation>
    <scope>NUCLEOTIDE SEQUENCE [LARGE SCALE GENOMIC DNA]</scope>
    <source>
        <tissue evidence="2">Rhizome</tissue>
    </source>
</reference>
<sequence length="135" mass="15149">METSSYLNFPATAIGAPSLLLMYLSLLSEHCSRERCFHNAFLFHILKKLQPEFTELPADVNKNICTTTNFNNLPDDSENKLSIRNNNCAVSGRFKPSRTGLKPYKRCSVEAKENRSAAIEKSGNKRIHLQGEAST</sequence>
<protein>
    <submittedName>
        <fullName evidence="2">Uncharacterized protein</fullName>
    </submittedName>
</protein>
<proteinExistence type="predicted"/>
<dbReference type="AlphaFoldDB" id="A0A8J5F8W0"/>
<keyword evidence="3" id="KW-1185">Reference proteome</keyword>
<keyword evidence="1" id="KW-0472">Membrane</keyword>
<evidence type="ECO:0000313" key="2">
    <source>
        <dbReference type="EMBL" id="KAG6478294.1"/>
    </source>
</evidence>
<keyword evidence="1" id="KW-0812">Transmembrane</keyword>
<dbReference type="EMBL" id="JACMSC010000017">
    <property type="protein sequence ID" value="KAG6478294.1"/>
    <property type="molecule type" value="Genomic_DNA"/>
</dbReference>
<feature type="transmembrane region" description="Helical" evidence="1">
    <location>
        <begin position="6"/>
        <end position="26"/>
    </location>
</feature>
<evidence type="ECO:0000313" key="3">
    <source>
        <dbReference type="Proteomes" id="UP000734854"/>
    </source>
</evidence>
<gene>
    <name evidence="2" type="ORF">ZIOFF_061729</name>
</gene>